<dbReference type="CDD" id="cd03216">
    <property type="entry name" value="ABC_Carb_Monos_I"/>
    <property type="match status" value="1"/>
</dbReference>
<keyword evidence="2" id="KW-0813">Transport</keyword>
<evidence type="ECO:0000256" key="3">
    <source>
        <dbReference type="ARBA" id="ARBA00022597"/>
    </source>
</evidence>
<dbReference type="Gene3D" id="3.40.50.300">
    <property type="entry name" value="P-loop containing nucleotide triphosphate hydrolases"/>
    <property type="match status" value="2"/>
</dbReference>
<dbReference type="InterPro" id="IPR003439">
    <property type="entry name" value="ABC_transporter-like_ATP-bd"/>
</dbReference>
<dbReference type="InterPro" id="IPR017871">
    <property type="entry name" value="ABC_transporter-like_CS"/>
</dbReference>
<feature type="domain" description="ABC transporter" evidence="7">
    <location>
        <begin position="279"/>
        <end position="505"/>
    </location>
</feature>
<evidence type="ECO:0000256" key="2">
    <source>
        <dbReference type="ARBA" id="ARBA00022448"/>
    </source>
</evidence>
<dbReference type="GO" id="GO:0016887">
    <property type="term" value="F:ATP hydrolysis activity"/>
    <property type="evidence" value="ECO:0007669"/>
    <property type="project" value="InterPro"/>
</dbReference>
<evidence type="ECO:0000313" key="8">
    <source>
        <dbReference type="EMBL" id="QKD01142.1"/>
    </source>
</evidence>
<dbReference type="Proteomes" id="UP000503017">
    <property type="component" value="Chromosome"/>
</dbReference>
<dbReference type="InterPro" id="IPR027417">
    <property type="entry name" value="P-loop_NTPase"/>
</dbReference>
<protein>
    <submittedName>
        <fullName evidence="8">Sugar ABC transporter ATP-binding protein</fullName>
    </submittedName>
</protein>
<evidence type="ECO:0000256" key="1">
    <source>
        <dbReference type="ARBA" id="ARBA00005417"/>
    </source>
</evidence>
<dbReference type="PROSITE" id="PS00211">
    <property type="entry name" value="ABC_TRANSPORTER_1"/>
    <property type="match status" value="1"/>
</dbReference>
<dbReference type="SMART" id="SM00382">
    <property type="entry name" value="AAA"/>
    <property type="match status" value="2"/>
</dbReference>
<evidence type="ECO:0000259" key="7">
    <source>
        <dbReference type="PROSITE" id="PS50893"/>
    </source>
</evidence>
<dbReference type="PROSITE" id="PS50893">
    <property type="entry name" value="ABC_TRANSPORTER_2"/>
    <property type="match status" value="2"/>
</dbReference>
<keyword evidence="6 8" id="KW-0067">ATP-binding</keyword>
<proteinExistence type="inferred from homology"/>
<dbReference type="PANTHER" id="PTHR43790">
    <property type="entry name" value="CARBOHYDRATE TRANSPORT ATP-BINDING PROTEIN MG119-RELATED"/>
    <property type="match status" value="1"/>
</dbReference>
<keyword evidence="4" id="KW-0677">Repeat</keyword>
<reference evidence="8 9" key="1">
    <citation type="submission" date="2018-10" db="EMBL/GenBank/DDBJ databases">
        <authorList>
            <person name="Perry B.J."/>
            <person name="Sullivan J.T."/>
            <person name="Murphy R.J.T."/>
            <person name="Ramsay J.P."/>
            <person name="Ronson C.W."/>
        </authorList>
    </citation>
    <scope>NUCLEOTIDE SEQUENCE [LARGE SCALE GENOMIC DNA]</scope>
    <source>
        <strain evidence="8 9">R88b</strain>
    </source>
</reference>
<comment type="similarity">
    <text evidence="1">Belongs to the ABC transporter superfamily.</text>
</comment>
<gene>
    <name evidence="8" type="ORF">EB235_06210</name>
</gene>
<evidence type="ECO:0000256" key="5">
    <source>
        <dbReference type="ARBA" id="ARBA00022741"/>
    </source>
</evidence>
<keyword evidence="3" id="KW-0762">Sugar transport</keyword>
<evidence type="ECO:0000256" key="6">
    <source>
        <dbReference type="ARBA" id="ARBA00022840"/>
    </source>
</evidence>
<accession>A0A6M7WF87</accession>
<dbReference type="SUPFAM" id="SSF52540">
    <property type="entry name" value="P-loop containing nucleoside triphosphate hydrolases"/>
    <property type="match status" value="2"/>
</dbReference>
<evidence type="ECO:0000313" key="9">
    <source>
        <dbReference type="Proteomes" id="UP000503017"/>
    </source>
</evidence>
<dbReference type="EMBL" id="CP033367">
    <property type="protein sequence ID" value="QKD01142.1"/>
    <property type="molecule type" value="Genomic_DNA"/>
</dbReference>
<dbReference type="Pfam" id="PF00005">
    <property type="entry name" value="ABC_tran"/>
    <property type="match status" value="2"/>
</dbReference>
<dbReference type="CDD" id="cd03215">
    <property type="entry name" value="ABC_Carb_Monos_II"/>
    <property type="match status" value="1"/>
</dbReference>
<name>A0A6M7WF87_RHILI</name>
<dbReference type="AlphaFoldDB" id="A0A6M7WF87"/>
<dbReference type="InterPro" id="IPR003593">
    <property type="entry name" value="AAA+_ATPase"/>
</dbReference>
<dbReference type="PANTHER" id="PTHR43790:SF9">
    <property type="entry name" value="GALACTOFURANOSE TRANSPORTER ATP-BINDING PROTEIN YTFR"/>
    <property type="match status" value="1"/>
</dbReference>
<dbReference type="GO" id="GO:0005524">
    <property type="term" value="F:ATP binding"/>
    <property type="evidence" value="ECO:0007669"/>
    <property type="project" value="UniProtKB-KW"/>
</dbReference>
<dbReference type="RefSeq" id="WP_027031842.1">
    <property type="nucleotide sequence ID" value="NZ_CP033367.1"/>
</dbReference>
<organism evidence="8 9">
    <name type="scientific">Mesorhizobium loti R88b</name>
    <dbReference type="NCBI Taxonomy" id="935548"/>
    <lineage>
        <taxon>Bacteria</taxon>
        <taxon>Pseudomonadati</taxon>
        <taxon>Pseudomonadota</taxon>
        <taxon>Alphaproteobacteria</taxon>
        <taxon>Hyphomicrobiales</taxon>
        <taxon>Phyllobacteriaceae</taxon>
        <taxon>Mesorhizobium</taxon>
    </lineage>
</organism>
<evidence type="ECO:0000256" key="4">
    <source>
        <dbReference type="ARBA" id="ARBA00022737"/>
    </source>
</evidence>
<feature type="domain" description="ABC transporter" evidence="7">
    <location>
        <begin position="26"/>
        <end position="265"/>
    </location>
</feature>
<sequence>MPEGNADIIRLNGAEKHFGAANIEIVRLDGAEKHFGAVRALGGVDFHVGPGECVGLVGHNGAGKSTLMHMVAGTLMPDSGKIGVHGGVEDNYSVSRAQKLGIRCVFQELSLCPNLSIAENTRINHASLTGYGWRRKAAALITAKLDEIFPDHGISALDIVGDLSIGRRQMVEVARAFTVTQDRLDLVILDEPTSSLDAHTSGQLLAFVRRFVASGKSCILISHVLGEVLRNADRIVVMRDGKVVVTDAAGAFDRDRLVAAMGGAEARQKIAAEIAATKPAASPLRVRARPAVQKDGSELVAHAGEIIGLAGLAGHGQTDLLLAIFAAASRAKAGIEVTAPVALVAGDRQSDGIFPQWSITENIGIRSLARLRSGLLISPQREAELAQFWQKKIAIRTPDMNNNIFSLSGGNQQKALFARALGSDAKIVLMDDPMRGVDIGTKLEVYDLVREEARNGRTFLWYTTETEELDNCDHIYVFKNGRIVANLRRDELTEEKIIQSSFGDAA</sequence>
<keyword evidence="5" id="KW-0547">Nucleotide-binding</keyword>
<dbReference type="InterPro" id="IPR050107">
    <property type="entry name" value="ABC_carbohydrate_import_ATPase"/>
</dbReference>